<organism evidence="1 2">
    <name type="scientific">Lophiostoma macrostomum CBS 122681</name>
    <dbReference type="NCBI Taxonomy" id="1314788"/>
    <lineage>
        <taxon>Eukaryota</taxon>
        <taxon>Fungi</taxon>
        <taxon>Dikarya</taxon>
        <taxon>Ascomycota</taxon>
        <taxon>Pezizomycotina</taxon>
        <taxon>Dothideomycetes</taxon>
        <taxon>Pleosporomycetidae</taxon>
        <taxon>Pleosporales</taxon>
        <taxon>Lophiostomataceae</taxon>
        <taxon>Lophiostoma</taxon>
    </lineage>
</organism>
<dbReference type="EMBL" id="MU004508">
    <property type="protein sequence ID" value="KAF2649077.1"/>
    <property type="molecule type" value="Genomic_DNA"/>
</dbReference>
<evidence type="ECO:0000313" key="1">
    <source>
        <dbReference type="EMBL" id="KAF2649077.1"/>
    </source>
</evidence>
<sequence>MTPAHGRDDRGVSGASALDDTDVAGISWAHGVDKIFGHLAFMFEYIGEMAKDYVYAITPHLEDALIDMAAAQAREDMPPPRVPSSACPLVLAA</sequence>
<dbReference type="OrthoDB" id="438939at2759"/>
<dbReference type="AlphaFoldDB" id="A0A6A6SQ26"/>
<dbReference type="PANTHER" id="PTHR12097">
    <property type="entry name" value="SPLICING FACTOR 3B, SUBUNIT 1-RELATED"/>
    <property type="match status" value="1"/>
</dbReference>
<dbReference type="InterPro" id="IPR038737">
    <property type="entry name" value="SF3b_su1-like"/>
</dbReference>
<protein>
    <submittedName>
        <fullName evidence="1">Uncharacterized protein</fullName>
    </submittedName>
</protein>
<proteinExistence type="predicted"/>
<gene>
    <name evidence="1" type="ORF">K491DRAFT_219338</name>
</gene>
<accession>A0A6A6SQ26</accession>
<evidence type="ECO:0000313" key="2">
    <source>
        <dbReference type="Proteomes" id="UP000799324"/>
    </source>
</evidence>
<dbReference type="GO" id="GO:0003729">
    <property type="term" value="F:mRNA binding"/>
    <property type="evidence" value="ECO:0007669"/>
    <property type="project" value="InterPro"/>
</dbReference>
<name>A0A6A6SQ26_9PLEO</name>
<reference evidence="1" key="1">
    <citation type="journal article" date="2020" name="Stud. Mycol.">
        <title>101 Dothideomycetes genomes: a test case for predicting lifestyles and emergence of pathogens.</title>
        <authorList>
            <person name="Haridas S."/>
            <person name="Albert R."/>
            <person name="Binder M."/>
            <person name="Bloem J."/>
            <person name="Labutti K."/>
            <person name="Salamov A."/>
            <person name="Andreopoulos B."/>
            <person name="Baker S."/>
            <person name="Barry K."/>
            <person name="Bills G."/>
            <person name="Bluhm B."/>
            <person name="Cannon C."/>
            <person name="Castanera R."/>
            <person name="Culley D."/>
            <person name="Daum C."/>
            <person name="Ezra D."/>
            <person name="Gonzalez J."/>
            <person name="Henrissat B."/>
            <person name="Kuo A."/>
            <person name="Liang C."/>
            <person name="Lipzen A."/>
            <person name="Lutzoni F."/>
            <person name="Magnuson J."/>
            <person name="Mondo S."/>
            <person name="Nolan M."/>
            <person name="Ohm R."/>
            <person name="Pangilinan J."/>
            <person name="Park H.-J."/>
            <person name="Ramirez L."/>
            <person name="Alfaro M."/>
            <person name="Sun H."/>
            <person name="Tritt A."/>
            <person name="Yoshinaga Y."/>
            <person name="Zwiers L.-H."/>
            <person name="Turgeon B."/>
            <person name="Goodwin S."/>
            <person name="Spatafora J."/>
            <person name="Crous P."/>
            <person name="Grigoriev I."/>
        </authorList>
    </citation>
    <scope>NUCLEOTIDE SEQUENCE</scope>
    <source>
        <strain evidence="1">CBS 122681</strain>
    </source>
</reference>
<keyword evidence="2" id="KW-1185">Reference proteome</keyword>
<dbReference type="GO" id="GO:0000245">
    <property type="term" value="P:spliceosomal complex assembly"/>
    <property type="evidence" value="ECO:0007669"/>
    <property type="project" value="InterPro"/>
</dbReference>
<dbReference type="Proteomes" id="UP000799324">
    <property type="component" value="Unassembled WGS sequence"/>
</dbReference>